<dbReference type="OrthoDB" id="9771846at2"/>
<dbReference type="EMBL" id="MAKX01000001">
    <property type="protein sequence ID" value="OCK43982.1"/>
    <property type="molecule type" value="Genomic_DNA"/>
</dbReference>
<reference evidence="2 3" key="1">
    <citation type="submission" date="2016-06" db="EMBL/GenBank/DDBJ databases">
        <title>Draft Genome Sequence of Tenacibaculum soleae UCD-KL19.</title>
        <authorList>
            <person name="Eisen J.A."/>
            <person name="Coil D.A."/>
            <person name="Lujan K.M."/>
        </authorList>
    </citation>
    <scope>NUCLEOTIDE SEQUENCE [LARGE SCALE GENOMIC DNA]</scope>
    <source>
        <strain evidence="2 3">UCD-KL19</strain>
    </source>
</reference>
<dbReference type="Pfam" id="PF00535">
    <property type="entry name" value="Glycos_transf_2"/>
    <property type="match status" value="1"/>
</dbReference>
<comment type="caution">
    <text evidence="2">The sequence shown here is derived from an EMBL/GenBank/DDBJ whole genome shotgun (WGS) entry which is preliminary data.</text>
</comment>
<dbReference type="Proteomes" id="UP000093186">
    <property type="component" value="Unassembled WGS sequence"/>
</dbReference>
<evidence type="ECO:0000313" key="2">
    <source>
        <dbReference type="EMBL" id="OCK43982.1"/>
    </source>
</evidence>
<dbReference type="Gene3D" id="3.90.550.10">
    <property type="entry name" value="Spore Coat Polysaccharide Biosynthesis Protein SpsA, Chain A"/>
    <property type="match status" value="1"/>
</dbReference>
<evidence type="ECO:0000259" key="1">
    <source>
        <dbReference type="Pfam" id="PF00535"/>
    </source>
</evidence>
<evidence type="ECO:0000313" key="3">
    <source>
        <dbReference type="Proteomes" id="UP000093186"/>
    </source>
</evidence>
<name>A0A1B9Y2G0_9FLAO</name>
<dbReference type="PANTHER" id="PTHR43179">
    <property type="entry name" value="RHAMNOSYLTRANSFERASE WBBL"/>
    <property type="match status" value="1"/>
</dbReference>
<protein>
    <recommendedName>
        <fullName evidence="1">Glycosyltransferase 2-like domain-containing protein</fullName>
    </recommendedName>
</protein>
<dbReference type="STRING" id="447689.BA195_04615"/>
<organism evidence="2 3">
    <name type="scientific">Tenacibaculum soleae</name>
    <dbReference type="NCBI Taxonomy" id="447689"/>
    <lineage>
        <taxon>Bacteria</taxon>
        <taxon>Pseudomonadati</taxon>
        <taxon>Bacteroidota</taxon>
        <taxon>Flavobacteriia</taxon>
        <taxon>Flavobacteriales</taxon>
        <taxon>Flavobacteriaceae</taxon>
        <taxon>Tenacibaculum</taxon>
    </lineage>
</organism>
<dbReference type="InterPro" id="IPR029044">
    <property type="entry name" value="Nucleotide-diphossugar_trans"/>
</dbReference>
<accession>A0A1B9Y2G0</accession>
<sequence length="273" mass="32753">MILTVSIVLFNNEINEVKKLLSDFFSSTINLYVFIIDNSHENNYNFFKEYKSLEYIYNNENLGYGKAHNIAIRKAIELNSKYHAVVNPDIRLGKNLVSQLILFMDRNKEIGLSAPKVLYPSGKLQFLCKLIPTPKDLIIRRFLRVKKIVKKRDEKYELRNFNYNSNIDIPYVSGCFMFFRTSILKKVNGFDERFFLYFEDLDLTRRVNELCRTVFFSEAFIYHVYNKESYKKNKVFLHHLVSSIKYFNKWGWFFDEKREEINKRTLLQIDIKK</sequence>
<dbReference type="RefSeq" id="WP_068702888.1">
    <property type="nucleotide sequence ID" value="NZ_JAUOSW010000004.1"/>
</dbReference>
<dbReference type="SUPFAM" id="SSF53448">
    <property type="entry name" value="Nucleotide-diphospho-sugar transferases"/>
    <property type="match status" value="1"/>
</dbReference>
<feature type="domain" description="Glycosyltransferase 2-like" evidence="1">
    <location>
        <begin position="12"/>
        <end position="186"/>
    </location>
</feature>
<keyword evidence="3" id="KW-1185">Reference proteome</keyword>
<dbReference type="InterPro" id="IPR001173">
    <property type="entry name" value="Glyco_trans_2-like"/>
</dbReference>
<dbReference type="AlphaFoldDB" id="A0A1B9Y2G0"/>
<gene>
    <name evidence="2" type="ORF">BA195_04615</name>
</gene>
<proteinExistence type="predicted"/>
<dbReference type="PANTHER" id="PTHR43179:SF10">
    <property type="entry name" value="GLYCOSYL TRANSFERASE"/>
    <property type="match status" value="1"/>
</dbReference>